<proteinExistence type="predicted"/>
<dbReference type="Proteomes" id="UP000037540">
    <property type="component" value="Unassembled WGS sequence"/>
</dbReference>
<evidence type="ECO:0000313" key="1">
    <source>
        <dbReference type="EMBL" id="KOA85854.1"/>
    </source>
</evidence>
<organism evidence="1 2">
    <name type="scientific">Clostridium botulinum</name>
    <dbReference type="NCBI Taxonomy" id="1491"/>
    <lineage>
        <taxon>Bacteria</taxon>
        <taxon>Bacillati</taxon>
        <taxon>Bacillota</taxon>
        <taxon>Clostridia</taxon>
        <taxon>Eubacteriales</taxon>
        <taxon>Clostridiaceae</taxon>
        <taxon>Clostridium</taxon>
    </lineage>
</organism>
<dbReference type="RefSeq" id="WP_013726709.1">
    <property type="nucleotide sequence ID" value="NZ_LGVO01000010.1"/>
</dbReference>
<dbReference type="SUPFAM" id="SSF47413">
    <property type="entry name" value="lambda repressor-like DNA-binding domains"/>
    <property type="match status" value="1"/>
</dbReference>
<protein>
    <submittedName>
        <fullName evidence="1">Uncharacterized protein</fullName>
    </submittedName>
</protein>
<name>A0A9Q1ZAR5_CLOBO</name>
<sequence length="69" mass="8265">MIKRTFGKFIDDKLVEKNISRREVARTLGFAQKTFNDKIQKNTFRADDVFKLAHYLCLKLDEIKEHIDY</sequence>
<gene>
    <name evidence="1" type="ORF">ADU74_09405</name>
</gene>
<dbReference type="InterPro" id="IPR010982">
    <property type="entry name" value="Lambda_DNA-bd_dom_sf"/>
</dbReference>
<evidence type="ECO:0000313" key="2">
    <source>
        <dbReference type="Proteomes" id="UP000037540"/>
    </source>
</evidence>
<comment type="caution">
    <text evidence="1">The sequence shown here is derived from an EMBL/GenBank/DDBJ whole genome shotgun (WGS) entry which is preliminary data.</text>
</comment>
<dbReference type="GO" id="GO:0003677">
    <property type="term" value="F:DNA binding"/>
    <property type="evidence" value="ECO:0007669"/>
    <property type="project" value="InterPro"/>
</dbReference>
<dbReference type="EMBL" id="LGVR01000052">
    <property type="protein sequence ID" value="KOA85854.1"/>
    <property type="molecule type" value="Genomic_DNA"/>
</dbReference>
<dbReference type="AlphaFoldDB" id="A0A9Q1ZAR5"/>
<reference evidence="1 2" key="1">
    <citation type="submission" date="2015-07" db="EMBL/GenBank/DDBJ databases">
        <title>Draft genome sequences of 17 French Clostridium botulinum group III.</title>
        <authorList>
            <person name="Woudstra C."/>
            <person name="Le Marechal C."/>
            <person name="Souillard R."/>
            <person name="Bayon-Auboyer M.-H."/>
            <person name="Dessouter D."/>
            <person name="Fach P."/>
        </authorList>
    </citation>
    <scope>NUCLEOTIDE SEQUENCE [LARGE SCALE GENOMIC DNA]</scope>
    <source>
        <strain evidence="1 2">12LNRI-CD</strain>
    </source>
</reference>
<accession>A0A9Q1ZAR5</accession>